<comment type="caution">
    <text evidence="1">The sequence shown here is derived from an EMBL/GenBank/DDBJ whole genome shotgun (WGS) entry which is preliminary data.</text>
</comment>
<dbReference type="EMBL" id="JAUDFV010000167">
    <property type="protein sequence ID" value="KAL2711949.1"/>
    <property type="molecule type" value="Genomic_DNA"/>
</dbReference>
<sequence length="335" mass="38796">MSTYLTFNQLRIIHPQLRPKSRTSVVEPSQNFLSIVVRARSKEQAICRKDPHKLWLKRATIRLLSSTKPSKMSLSHILILPCGHSKCSYKLRRRNISYLILHCHARAIHFLHFLSKFYIKSNSCETYKIRQLSGSLKVHCIKVHVELKQDHRNIIEGSISEEPITEEPISSHDRSRLDISETNGVDSETFRKRGLTHLLFAKKPEAPEVENHLGTVESPLESRVLGGDYVQSWFRRTQRTHVSVPGTFAAVGFDLRFRRTCRESTTGRAEVRLRLEFIVEWRSSRCFDFLIVVVIGKSRVRVSSWVPRCSYLHVVEPGSVVLAMHRYLNIVYNKL</sequence>
<evidence type="ECO:0000313" key="2">
    <source>
        <dbReference type="Proteomes" id="UP001607302"/>
    </source>
</evidence>
<keyword evidence="2" id="KW-1185">Reference proteome</keyword>
<evidence type="ECO:0000313" key="1">
    <source>
        <dbReference type="EMBL" id="KAL2711949.1"/>
    </source>
</evidence>
<organism evidence="1 2">
    <name type="scientific">Vespula squamosa</name>
    <name type="common">Southern yellow jacket</name>
    <name type="synonym">Wasp</name>
    <dbReference type="NCBI Taxonomy" id="30214"/>
    <lineage>
        <taxon>Eukaryota</taxon>
        <taxon>Metazoa</taxon>
        <taxon>Ecdysozoa</taxon>
        <taxon>Arthropoda</taxon>
        <taxon>Hexapoda</taxon>
        <taxon>Insecta</taxon>
        <taxon>Pterygota</taxon>
        <taxon>Neoptera</taxon>
        <taxon>Endopterygota</taxon>
        <taxon>Hymenoptera</taxon>
        <taxon>Apocrita</taxon>
        <taxon>Aculeata</taxon>
        <taxon>Vespoidea</taxon>
        <taxon>Vespidae</taxon>
        <taxon>Vespinae</taxon>
        <taxon>Vespula</taxon>
    </lineage>
</organism>
<protein>
    <submittedName>
        <fullName evidence="1">Neurotrimin-like isoform X2</fullName>
    </submittedName>
</protein>
<reference evidence="1 2" key="1">
    <citation type="journal article" date="2024" name="Ann. Entomol. Soc. Am.">
        <title>Genomic analyses of the southern and eastern yellowjacket wasps (Hymenoptera: Vespidae) reveal evolutionary signatures of social life.</title>
        <authorList>
            <person name="Catto M.A."/>
            <person name="Caine P.B."/>
            <person name="Orr S.E."/>
            <person name="Hunt B.G."/>
            <person name="Goodisman M.A.D."/>
        </authorList>
    </citation>
    <scope>NUCLEOTIDE SEQUENCE [LARGE SCALE GENOMIC DNA]</scope>
    <source>
        <strain evidence="1">233</strain>
        <tissue evidence="1">Head and thorax</tissue>
    </source>
</reference>
<dbReference type="AlphaFoldDB" id="A0ABD1ZUA2"/>
<gene>
    <name evidence="1" type="ORF">V1478_018184</name>
</gene>
<accession>A0ABD1ZUA2</accession>
<name>A0ABD1ZUA2_VESSQ</name>
<proteinExistence type="predicted"/>
<dbReference type="Proteomes" id="UP001607302">
    <property type="component" value="Unassembled WGS sequence"/>
</dbReference>